<evidence type="ECO:0000259" key="1">
    <source>
        <dbReference type="PROSITE" id="PS50181"/>
    </source>
</evidence>
<evidence type="ECO:0000313" key="3">
    <source>
        <dbReference type="Proteomes" id="UP001219525"/>
    </source>
</evidence>
<sequence>MKGISLQLSLQSCGEVRFATARQPKLELAKQPFQHHLEISVLGPEGARARPRSLPFPPPKHGLSEINHVCTTRGAQTIDPFWLCPRYAAEIHAYLAVVKAYYDDCQSLFAPIRRLPPEILLEIFLFYSEAFGPPPLERFPPYQLDEELERLANGRLLTLSRVCARWHGIVIGTPMLWKVFQLNSILWSTPSGFEKTMQILADGLERSCNVPITVKIFDQLSLPPPTRLFNLLSRHSERWQRAHIMTSIEDIDLSVLKGKLPLLQYLVISVSGTKSNPEPSATQILNLCQDAPCLKIVYMPTVLLENITIPFQQLNVLACEVSGPASVARAVSVMSKLRRGASYRLQFFSRDEANPLIPLRIPPTTSTISLLDWRIVGDISTRQYSRALGEFFANLTLPNLAELRVMCDEYPRQEFLTLCARSGFERCLEVLRIPDVLITEEDLIQLLSRLESLEHLEIADRHGERTDSVLVTNTFLRAIALPAASSHTVPHLVPRLRYFACVSKMGFTDNVFIDISNSGICSLVLPSTMGAP</sequence>
<dbReference type="EMBL" id="JARJCW010000041">
    <property type="protein sequence ID" value="KAJ7206068.1"/>
    <property type="molecule type" value="Genomic_DNA"/>
</dbReference>
<name>A0AAD6V9L6_9AGAR</name>
<comment type="caution">
    <text evidence="2">The sequence shown here is derived from an EMBL/GenBank/DDBJ whole genome shotgun (WGS) entry which is preliminary data.</text>
</comment>
<accession>A0AAD6V9L6</accession>
<dbReference type="PROSITE" id="PS50181">
    <property type="entry name" value="FBOX"/>
    <property type="match status" value="1"/>
</dbReference>
<proteinExistence type="predicted"/>
<dbReference type="Pfam" id="PF12937">
    <property type="entry name" value="F-box-like"/>
    <property type="match status" value="1"/>
</dbReference>
<keyword evidence="3" id="KW-1185">Reference proteome</keyword>
<evidence type="ECO:0000313" key="2">
    <source>
        <dbReference type="EMBL" id="KAJ7206068.1"/>
    </source>
</evidence>
<reference evidence="2" key="1">
    <citation type="submission" date="2023-03" db="EMBL/GenBank/DDBJ databases">
        <title>Massive genome expansion in bonnet fungi (Mycena s.s.) driven by repeated elements and novel gene families across ecological guilds.</title>
        <authorList>
            <consortium name="Lawrence Berkeley National Laboratory"/>
            <person name="Harder C.B."/>
            <person name="Miyauchi S."/>
            <person name="Viragh M."/>
            <person name="Kuo A."/>
            <person name="Thoen E."/>
            <person name="Andreopoulos B."/>
            <person name="Lu D."/>
            <person name="Skrede I."/>
            <person name="Drula E."/>
            <person name="Henrissat B."/>
            <person name="Morin E."/>
            <person name="Kohler A."/>
            <person name="Barry K."/>
            <person name="LaButti K."/>
            <person name="Morin E."/>
            <person name="Salamov A."/>
            <person name="Lipzen A."/>
            <person name="Mereny Z."/>
            <person name="Hegedus B."/>
            <person name="Baldrian P."/>
            <person name="Stursova M."/>
            <person name="Weitz H."/>
            <person name="Taylor A."/>
            <person name="Grigoriev I.V."/>
            <person name="Nagy L.G."/>
            <person name="Martin F."/>
            <person name="Kauserud H."/>
        </authorList>
    </citation>
    <scope>NUCLEOTIDE SEQUENCE</scope>
    <source>
        <strain evidence="2">9144</strain>
    </source>
</reference>
<feature type="domain" description="F-box" evidence="1">
    <location>
        <begin position="133"/>
        <end position="180"/>
    </location>
</feature>
<gene>
    <name evidence="2" type="ORF">GGX14DRAFT_698491</name>
</gene>
<dbReference type="Proteomes" id="UP001219525">
    <property type="component" value="Unassembled WGS sequence"/>
</dbReference>
<dbReference type="Gene3D" id="1.20.1280.50">
    <property type="match status" value="1"/>
</dbReference>
<dbReference type="AlphaFoldDB" id="A0AAD6V9L6"/>
<protein>
    <recommendedName>
        <fullName evidence="1">F-box domain-containing protein</fullName>
    </recommendedName>
</protein>
<dbReference type="InterPro" id="IPR001810">
    <property type="entry name" value="F-box_dom"/>
</dbReference>
<organism evidence="2 3">
    <name type="scientific">Mycena pura</name>
    <dbReference type="NCBI Taxonomy" id="153505"/>
    <lineage>
        <taxon>Eukaryota</taxon>
        <taxon>Fungi</taxon>
        <taxon>Dikarya</taxon>
        <taxon>Basidiomycota</taxon>
        <taxon>Agaricomycotina</taxon>
        <taxon>Agaricomycetes</taxon>
        <taxon>Agaricomycetidae</taxon>
        <taxon>Agaricales</taxon>
        <taxon>Marasmiineae</taxon>
        <taxon>Mycenaceae</taxon>
        <taxon>Mycena</taxon>
    </lineage>
</organism>